<sequence length="349" mass="37119">MSKRGFDRQPNRSRRHWLQGSLAAIIGGSLVNAQGLGLAEEPAAKPGRVYALALHGGAGTEPDKMTAAERQAMEASLGQALDIGLAILAKHGTGLEAVEQVIRHLEDDPQFNAGRGACFNHVGKHELDASIMDGKTKACGAVAAVRTVRNPISLARLVMTKTRHVLLMGDGAEQFADEAQVERVANEWFSTDLQREKLARAKAREAERKESLEKKMGTVGCVALDVHGNLAAGTSTGGLTNKRWGRIGDSPIIGAGNYADNNTCAISCTGTGEEFIRHNVAHEISARVAYRGDTLAAAVDHLLKQVLKPDDGGLIAVSKSGEIVMDYTTDGMARAAGDSRGKREIKLGR</sequence>
<evidence type="ECO:0000256" key="1">
    <source>
        <dbReference type="ARBA" id="ARBA00022670"/>
    </source>
</evidence>
<feature type="active site" description="Nucleophile" evidence="5">
    <location>
        <position position="218"/>
    </location>
</feature>
<evidence type="ECO:0000256" key="2">
    <source>
        <dbReference type="ARBA" id="ARBA00022801"/>
    </source>
</evidence>
<dbReference type="PANTHER" id="PTHR10188">
    <property type="entry name" value="L-ASPARAGINASE"/>
    <property type="match status" value="1"/>
</dbReference>
<dbReference type="RefSeq" id="WP_145096788.1">
    <property type="nucleotide sequence ID" value="NZ_CP036274.1"/>
</dbReference>
<proteinExistence type="predicted"/>
<evidence type="ECO:0000313" key="8">
    <source>
        <dbReference type="EMBL" id="QDU30770.1"/>
    </source>
</evidence>
<gene>
    <name evidence="8" type="primary">iaaA</name>
    <name evidence="8" type="ORF">ETAA8_59180</name>
</gene>
<dbReference type="GO" id="GO:0008233">
    <property type="term" value="F:peptidase activity"/>
    <property type="evidence" value="ECO:0007669"/>
    <property type="project" value="UniProtKB-KW"/>
</dbReference>
<evidence type="ECO:0000256" key="3">
    <source>
        <dbReference type="ARBA" id="ARBA00022813"/>
    </source>
</evidence>
<dbReference type="CDD" id="cd04701">
    <property type="entry name" value="Asparaginase_2"/>
    <property type="match status" value="1"/>
</dbReference>
<dbReference type="KEGG" id="aagg:ETAA8_59180"/>
<dbReference type="InterPro" id="IPR029055">
    <property type="entry name" value="Ntn_hydrolases_N"/>
</dbReference>
<dbReference type="EMBL" id="CP036274">
    <property type="protein sequence ID" value="QDU30770.1"/>
    <property type="molecule type" value="Genomic_DNA"/>
</dbReference>
<evidence type="ECO:0000313" key="9">
    <source>
        <dbReference type="Proteomes" id="UP000315017"/>
    </source>
</evidence>
<dbReference type="OrthoDB" id="9780217at2"/>
<dbReference type="Proteomes" id="UP000315017">
    <property type="component" value="Chromosome"/>
</dbReference>
<evidence type="ECO:0000256" key="6">
    <source>
        <dbReference type="PIRSR" id="PIRSR600246-2"/>
    </source>
</evidence>
<feature type="binding site" evidence="6">
    <location>
        <begin position="269"/>
        <end position="272"/>
    </location>
    <ligand>
        <name>substrate</name>
    </ligand>
</feature>
<dbReference type="Gene3D" id="3.60.20.30">
    <property type="entry name" value="(Glycosyl)asparaginase"/>
    <property type="match status" value="1"/>
</dbReference>
<keyword evidence="2 8" id="KW-0378">Hydrolase</keyword>
<keyword evidence="9" id="KW-1185">Reference proteome</keyword>
<dbReference type="SUPFAM" id="SSF56235">
    <property type="entry name" value="N-terminal nucleophile aminohydrolases (Ntn hydrolases)"/>
    <property type="match status" value="1"/>
</dbReference>
<dbReference type="GO" id="GO:0016811">
    <property type="term" value="F:hydrolase activity, acting on carbon-nitrogen (but not peptide) bonds, in linear amides"/>
    <property type="evidence" value="ECO:0007669"/>
    <property type="project" value="UniProtKB-ARBA"/>
</dbReference>
<dbReference type="InterPro" id="IPR000246">
    <property type="entry name" value="Peptidase_T2"/>
</dbReference>
<keyword evidence="3" id="KW-0068">Autocatalytic cleavage</keyword>
<reference evidence="8 9" key="1">
    <citation type="submission" date="2019-02" db="EMBL/GenBank/DDBJ databases">
        <title>Deep-cultivation of Planctomycetes and their phenomic and genomic characterization uncovers novel biology.</title>
        <authorList>
            <person name="Wiegand S."/>
            <person name="Jogler M."/>
            <person name="Boedeker C."/>
            <person name="Pinto D."/>
            <person name="Vollmers J."/>
            <person name="Rivas-Marin E."/>
            <person name="Kohn T."/>
            <person name="Peeters S.H."/>
            <person name="Heuer A."/>
            <person name="Rast P."/>
            <person name="Oberbeckmann S."/>
            <person name="Bunk B."/>
            <person name="Jeske O."/>
            <person name="Meyerdierks A."/>
            <person name="Storesund J.E."/>
            <person name="Kallscheuer N."/>
            <person name="Luecker S."/>
            <person name="Lage O.M."/>
            <person name="Pohl T."/>
            <person name="Merkel B.J."/>
            <person name="Hornburger P."/>
            <person name="Mueller R.-W."/>
            <person name="Bruemmer F."/>
            <person name="Labrenz M."/>
            <person name="Spormann A.M."/>
            <person name="Op den Camp H."/>
            <person name="Overmann J."/>
            <person name="Amann R."/>
            <person name="Jetten M.S.M."/>
            <person name="Mascher T."/>
            <person name="Medema M.H."/>
            <person name="Devos D.P."/>
            <person name="Kaster A.-K."/>
            <person name="Ovreas L."/>
            <person name="Rohde M."/>
            <person name="Galperin M.Y."/>
            <person name="Jogler C."/>
        </authorList>
    </citation>
    <scope>NUCLEOTIDE SEQUENCE [LARGE SCALE GENOMIC DNA]</scope>
    <source>
        <strain evidence="8 9">ETA_A8</strain>
    </source>
</reference>
<dbReference type="GO" id="GO:0006508">
    <property type="term" value="P:proteolysis"/>
    <property type="evidence" value="ECO:0007669"/>
    <property type="project" value="UniProtKB-KW"/>
</dbReference>
<accession>A0A517YKM6</accession>
<keyword evidence="1" id="KW-0645">Protease</keyword>
<dbReference type="PANTHER" id="PTHR10188:SF6">
    <property type="entry name" value="N(4)-(BETA-N-ACETYLGLUCOSAMINYL)-L-ASPARAGINASE"/>
    <property type="match status" value="1"/>
</dbReference>
<dbReference type="AlphaFoldDB" id="A0A517YKM6"/>
<evidence type="ECO:0000256" key="5">
    <source>
        <dbReference type="PIRSR" id="PIRSR600246-1"/>
    </source>
</evidence>
<name>A0A517YKM6_9BACT</name>
<dbReference type="FunFam" id="3.60.20.30:FF:000001">
    <property type="entry name" value="Isoaspartyl peptidase/L-asparaginase"/>
    <property type="match status" value="1"/>
</dbReference>
<organism evidence="8 9">
    <name type="scientific">Anatilimnocola aggregata</name>
    <dbReference type="NCBI Taxonomy" id="2528021"/>
    <lineage>
        <taxon>Bacteria</taxon>
        <taxon>Pseudomonadati</taxon>
        <taxon>Planctomycetota</taxon>
        <taxon>Planctomycetia</taxon>
        <taxon>Pirellulales</taxon>
        <taxon>Pirellulaceae</taxon>
        <taxon>Anatilimnocola</taxon>
    </lineage>
</organism>
<evidence type="ECO:0000256" key="7">
    <source>
        <dbReference type="PIRSR" id="PIRSR600246-3"/>
    </source>
</evidence>
<feature type="site" description="Cleavage; by autolysis" evidence="7">
    <location>
        <begin position="217"/>
        <end position="218"/>
    </location>
</feature>
<dbReference type="Pfam" id="PF01112">
    <property type="entry name" value="Asparaginase_2"/>
    <property type="match status" value="1"/>
</dbReference>
<evidence type="ECO:0000256" key="4">
    <source>
        <dbReference type="ARBA" id="ARBA00069124"/>
    </source>
</evidence>
<protein>
    <recommendedName>
        <fullName evidence="4">Isoaspartyl peptidase</fullName>
    </recommendedName>
</protein>
<feature type="binding site" evidence="6">
    <location>
        <begin position="246"/>
        <end position="249"/>
    </location>
    <ligand>
        <name>substrate</name>
    </ligand>
</feature>